<dbReference type="InterPro" id="IPR055140">
    <property type="entry name" value="Thiolase_C_2"/>
</dbReference>
<dbReference type="Pfam" id="PF22691">
    <property type="entry name" value="Thiolase_C_1"/>
    <property type="match status" value="1"/>
</dbReference>
<evidence type="ECO:0000259" key="7">
    <source>
        <dbReference type="Pfam" id="PF00108"/>
    </source>
</evidence>
<dbReference type="InterPro" id="IPR016039">
    <property type="entry name" value="Thiolase-like"/>
</dbReference>
<keyword evidence="3 9" id="KW-0808">Transferase</keyword>
<keyword evidence="9" id="KW-0012">Acyltransferase</keyword>
<dbReference type="GO" id="GO:0016746">
    <property type="term" value="F:acyltransferase activity"/>
    <property type="evidence" value="ECO:0007669"/>
    <property type="project" value="UniProtKB-KW"/>
</dbReference>
<dbReference type="PIRSF" id="PIRSF000429">
    <property type="entry name" value="Ac-CoA_Ac_transf"/>
    <property type="match status" value="1"/>
</dbReference>
<name>A0ABW1J720_9PSEU</name>
<keyword evidence="2" id="KW-0813">Transport</keyword>
<evidence type="ECO:0000259" key="8">
    <source>
        <dbReference type="Pfam" id="PF22691"/>
    </source>
</evidence>
<dbReference type="InterPro" id="IPR020616">
    <property type="entry name" value="Thiolase_N"/>
</dbReference>
<keyword evidence="10" id="KW-1185">Reference proteome</keyword>
<evidence type="ECO:0000313" key="10">
    <source>
        <dbReference type="Proteomes" id="UP001596302"/>
    </source>
</evidence>
<sequence length="385" mass="39526">MRDVYVAGIGITRFAKQPDRSIKDLLAEAVTSTLKDAGRGAADVQAAYVGNAVAGTITGQEMVLGQVGLRPLGIGGIPVINTENACASASTAFHLAWQAVATGAHDIVLAVAAEKMTHPDKSLSFAAIGGSVDVETVPEDLPAGRSFLMDLYGAAALEYMAESGATAEDLARVVIKNQHNGALNPVAQYGGELTIEEILNSRLIVDPFTLQMCSPITDGAAAALLVSPELAASPHIKVLASTVRAAPVDGATKVIKLASQAAYEIAGLGPDDIDCIEVHDAAASAELMAYEQLGLCELGGGKDMIRSGQTNLGGRIPVNTSGGLLSRGHPIGATGLAQIVEAVLQLRGTAGGRQVENARIALTQNAGGWHGNDNVASVIHLFGRS</sequence>
<dbReference type="Pfam" id="PF00108">
    <property type="entry name" value="Thiolase_N"/>
    <property type="match status" value="1"/>
</dbReference>
<feature type="domain" description="Thiolase C-terminal" evidence="8">
    <location>
        <begin position="251"/>
        <end position="372"/>
    </location>
</feature>
<dbReference type="Proteomes" id="UP001596302">
    <property type="component" value="Unassembled WGS sequence"/>
</dbReference>
<dbReference type="Gene3D" id="3.40.47.10">
    <property type="match status" value="1"/>
</dbReference>
<dbReference type="EC" id="2.3.1.176" evidence="1"/>
<evidence type="ECO:0000256" key="1">
    <source>
        <dbReference type="ARBA" id="ARBA00012352"/>
    </source>
</evidence>
<reference evidence="10" key="1">
    <citation type="journal article" date="2019" name="Int. J. Syst. Evol. Microbiol.">
        <title>The Global Catalogue of Microorganisms (GCM) 10K type strain sequencing project: providing services to taxonomists for standard genome sequencing and annotation.</title>
        <authorList>
            <consortium name="The Broad Institute Genomics Platform"/>
            <consortium name="The Broad Institute Genome Sequencing Center for Infectious Disease"/>
            <person name="Wu L."/>
            <person name="Ma J."/>
        </authorList>
    </citation>
    <scope>NUCLEOTIDE SEQUENCE [LARGE SCALE GENOMIC DNA]</scope>
    <source>
        <strain evidence="10">CCM 8391</strain>
    </source>
</reference>
<evidence type="ECO:0000256" key="4">
    <source>
        <dbReference type="ARBA" id="ARBA00023055"/>
    </source>
</evidence>
<organism evidence="9 10">
    <name type="scientific">Pseudonocardia hispaniensis</name>
    <dbReference type="NCBI Taxonomy" id="904933"/>
    <lineage>
        <taxon>Bacteria</taxon>
        <taxon>Bacillati</taxon>
        <taxon>Actinomycetota</taxon>
        <taxon>Actinomycetes</taxon>
        <taxon>Pseudonocardiales</taxon>
        <taxon>Pseudonocardiaceae</taxon>
        <taxon>Pseudonocardia</taxon>
    </lineage>
</organism>
<dbReference type="EMBL" id="JBHSQW010000039">
    <property type="protein sequence ID" value="MFC5996482.1"/>
    <property type="molecule type" value="Genomic_DNA"/>
</dbReference>
<gene>
    <name evidence="9" type="ORF">ACFQE5_19950</name>
</gene>
<dbReference type="InterPro" id="IPR020613">
    <property type="entry name" value="Thiolase_CS"/>
</dbReference>
<evidence type="ECO:0000313" key="9">
    <source>
        <dbReference type="EMBL" id="MFC5996482.1"/>
    </source>
</evidence>
<dbReference type="PROSITE" id="PS00737">
    <property type="entry name" value="THIOLASE_2"/>
    <property type="match status" value="1"/>
</dbReference>
<feature type="domain" description="Thiolase N-terminal" evidence="7">
    <location>
        <begin position="15"/>
        <end position="188"/>
    </location>
</feature>
<keyword evidence="5" id="KW-0446">Lipid-binding</keyword>
<dbReference type="PANTHER" id="PTHR42870:SF1">
    <property type="entry name" value="NON-SPECIFIC LIPID-TRANSFER PROTEIN-LIKE 2"/>
    <property type="match status" value="1"/>
</dbReference>
<proteinExistence type="predicted"/>
<comment type="caution">
    <text evidence="9">The sequence shown here is derived from an EMBL/GenBank/DDBJ whole genome shotgun (WGS) entry which is preliminary data.</text>
</comment>
<dbReference type="RefSeq" id="WP_379587166.1">
    <property type="nucleotide sequence ID" value="NZ_JBHSQW010000039.1"/>
</dbReference>
<dbReference type="InterPro" id="IPR002155">
    <property type="entry name" value="Thiolase"/>
</dbReference>
<evidence type="ECO:0000256" key="6">
    <source>
        <dbReference type="ARBA" id="ARBA00032316"/>
    </source>
</evidence>
<evidence type="ECO:0000256" key="3">
    <source>
        <dbReference type="ARBA" id="ARBA00022679"/>
    </source>
</evidence>
<keyword evidence="4" id="KW-0445">Lipid transport</keyword>
<evidence type="ECO:0000256" key="2">
    <source>
        <dbReference type="ARBA" id="ARBA00022448"/>
    </source>
</evidence>
<dbReference type="PANTHER" id="PTHR42870">
    <property type="entry name" value="ACETYL-COA C-ACETYLTRANSFERASE"/>
    <property type="match status" value="1"/>
</dbReference>
<accession>A0ABW1J720</accession>
<evidence type="ECO:0000256" key="5">
    <source>
        <dbReference type="ARBA" id="ARBA00023121"/>
    </source>
</evidence>
<dbReference type="CDD" id="cd00829">
    <property type="entry name" value="SCP-x_thiolase"/>
    <property type="match status" value="1"/>
</dbReference>
<protein>
    <recommendedName>
        <fullName evidence="1">propanoyl-CoA C-acyltransferase</fullName>
        <ecNumber evidence="1">2.3.1.176</ecNumber>
    </recommendedName>
    <alternativeName>
        <fullName evidence="6">Propanoyl-CoA C-acyltransferase</fullName>
    </alternativeName>
</protein>
<dbReference type="SUPFAM" id="SSF53901">
    <property type="entry name" value="Thiolase-like"/>
    <property type="match status" value="2"/>
</dbReference>